<dbReference type="InterPro" id="IPR053863">
    <property type="entry name" value="Glyoxy/Ble-like_N"/>
</dbReference>
<feature type="domain" description="VOC" evidence="1">
    <location>
        <begin position="55"/>
        <end position="179"/>
    </location>
</feature>
<dbReference type="PANTHER" id="PTHR33993">
    <property type="entry name" value="GLYOXALASE-RELATED"/>
    <property type="match status" value="1"/>
</dbReference>
<evidence type="ECO:0000259" key="1">
    <source>
        <dbReference type="PROSITE" id="PS51819"/>
    </source>
</evidence>
<name>F4CQZ5_PSEUX</name>
<dbReference type="Gene3D" id="3.10.180.10">
    <property type="entry name" value="2,3-Dihydroxybiphenyl 1,2-Dioxygenase, domain 1"/>
    <property type="match status" value="2"/>
</dbReference>
<dbReference type="RefSeq" id="WP_013673629.1">
    <property type="nucleotide sequence ID" value="NC_015312.1"/>
</dbReference>
<protein>
    <submittedName>
        <fullName evidence="2">Glyoxalase/bleomycin resistance protein/dioxygenase</fullName>
    </submittedName>
</protein>
<keyword evidence="3" id="KW-1185">Reference proteome</keyword>
<dbReference type="PROSITE" id="PS51819">
    <property type="entry name" value="VOC"/>
    <property type="match status" value="3"/>
</dbReference>
<dbReference type="HOGENOM" id="CLU_062209_0_0_11"/>
<dbReference type="InterPro" id="IPR029068">
    <property type="entry name" value="Glyas_Bleomycin-R_OHBP_Dase"/>
</dbReference>
<evidence type="ECO:0000313" key="2">
    <source>
        <dbReference type="EMBL" id="AEA23694.1"/>
    </source>
</evidence>
<dbReference type="CDD" id="cd07246">
    <property type="entry name" value="VOC_like"/>
    <property type="match status" value="1"/>
</dbReference>
<sequence>MNDPLDALREPVTPVDPDPAFAARLRARLERAVLAAPGPQEEPMTSTISRGTALALHSVTPYLAVPDATAAVDFYVDAFGAVRRGEPIVMPDGRIGHAEVAIGDSVLMLAEPFPELGVVAPRDGEATVSMRLEVSDPDAVVDRAVALGARLERPVGDSPYGRGGVVLDPAGHRWMVSREPAAGAALQVGDVGYASLWRRDVDAADRFYAAVLGWTTEGARDGHARRVVGVGQELGMYGGQDAATTMCAYAVDDVDETVALVRAAGGSAEEPLDEPWGRTATCADDQGLPFAVFAAGRQNVRPDTTRPGTLTYLTIEVPDAGRARAFYGTVLGWRFGPGRVPDGWHVRSASGDETSPMTGLHGGHDAAQVVPMFVVEDVAGAVAAVRAAGGTADDPADAGYGVSARCTDDQGAAFWLVRY</sequence>
<dbReference type="EMBL" id="CP002593">
    <property type="protein sequence ID" value="AEA23694.1"/>
    <property type="molecule type" value="Genomic_DNA"/>
</dbReference>
<dbReference type="SUPFAM" id="SSF54593">
    <property type="entry name" value="Glyoxalase/Bleomycin resistance protein/Dihydroxybiphenyl dioxygenase"/>
    <property type="match status" value="3"/>
</dbReference>
<evidence type="ECO:0000313" key="3">
    <source>
        <dbReference type="Proteomes" id="UP000007809"/>
    </source>
</evidence>
<dbReference type="OrthoDB" id="9795306at2"/>
<dbReference type="AlphaFoldDB" id="F4CQZ5"/>
<feature type="domain" description="VOC" evidence="1">
    <location>
        <begin position="190"/>
        <end position="295"/>
    </location>
</feature>
<dbReference type="Pfam" id="PF22677">
    <property type="entry name" value="Ble-like_N"/>
    <property type="match status" value="1"/>
</dbReference>
<accession>F4CQZ5</accession>
<dbReference type="Pfam" id="PF00903">
    <property type="entry name" value="Glyoxalase"/>
    <property type="match status" value="1"/>
</dbReference>
<dbReference type="InterPro" id="IPR041581">
    <property type="entry name" value="Glyoxalase_6"/>
</dbReference>
<dbReference type="KEGG" id="pdx:Psed_1455"/>
<dbReference type="eggNOG" id="COG2764">
    <property type="taxonomic scope" value="Bacteria"/>
</dbReference>
<dbReference type="STRING" id="675635.Psed_1455"/>
<dbReference type="Pfam" id="PF18029">
    <property type="entry name" value="Glyoxalase_6"/>
    <property type="match status" value="1"/>
</dbReference>
<gene>
    <name evidence="2" type="ordered locus">Psed_1455</name>
</gene>
<dbReference type="InterPro" id="IPR052164">
    <property type="entry name" value="Anthracycline_SecMetBiosynth"/>
</dbReference>
<proteinExistence type="predicted"/>
<dbReference type="InterPro" id="IPR004360">
    <property type="entry name" value="Glyas_Fos-R_dOase_dom"/>
</dbReference>
<dbReference type="InterPro" id="IPR037523">
    <property type="entry name" value="VOC_core"/>
</dbReference>
<dbReference type="Gene3D" id="3.30.720.120">
    <property type="match status" value="1"/>
</dbReference>
<feature type="domain" description="VOC" evidence="1">
    <location>
        <begin position="309"/>
        <end position="419"/>
    </location>
</feature>
<organism evidence="2 3">
    <name type="scientific">Pseudonocardia dioxanivorans (strain ATCC 55486 / DSM 44775 / JCM 13855 / CB1190)</name>
    <dbReference type="NCBI Taxonomy" id="675635"/>
    <lineage>
        <taxon>Bacteria</taxon>
        <taxon>Bacillati</taxon>
        <taxon>Actinomycetota</taxon>
        <taxon>Actinomycetes</taxon>
        <taxon>Pseudonocardiales</taxon>
        <taxon>Pseudonocardiaceae</taxon>
        <taxon>Pseudonocardia</taxon>
    </lineage>
</organism>
<dbReference type="Proteomes" id="UP000007809">
    <property type="component" value="Chromosome"/>
</dbReference>
<reference evidence="2 3" key="1">
    <citation type="journal article" date="2011" name="J. Bacteriol.">
        <title>Genome sequence of the 1,4-dioxane-degrading Pseudonocardia dioxanivorans strain CB1190.</title>
        <authorList>
            <person name="Sales C.M."/>
            <person name="Mahendra S."/>
            <person name="Grostern A."/>
            <person name="Parales R.E."/>
            <person name="Goodwin L.A."/>
            <person name="Woyke T."/>
            <person name="Nolan M."/>
            <person name="Lapidus A."/>
            <person name="Chertkov O."/>
            <person name="Ovchinnikova G."/>
            <person name="Sczyrba A."/>
            <person name="Alvarez-Cohen L."/>
        </authorList>
    </citation>
    <scope>NUCLEOTIDE SEQUENCE [LARGE SCALE GENOMIC DNA]</scope>
    <source>
        <strain evidence="3">ATCC 55486 / DSM 44775 / JCM 13855 / CB1190</strain>
    </source>
</reference>
<dbReference type="PANTHER" id="PTHR33993:SF14">
    <property type="entry name" value="GB|AAF24581.1"/>
    <property type="match status" value="1"/>
</dbReference>
<dbReference type="eggNOG" id="COG3324">
    <property type="taxonomic scope" value="Bacteria"/>
</dbReference>
<dbReference type="Gene3D" id="3.30.720.110">
    <property type="match status" value="1"/>
</dbReference>